<keyword evidence="5" id="KW-1185">Reference proteome</keyword>
<dbReference type="InterPro" id="IPR050754">
    <property type="entry name" value="FKBP4/5/8-like"/>
</dbReference>
<reference evidence="4 5" key="1">
    <citation type="submission" date="2014-07" db="EMBL/GenBank/DDBJ databases">
        <title>Genomic and transcriptomic analysis on Apis cerana provide comprehensive insights into honey bee biology.</title>
        <authorList>
            <person name="Diao Q."/>
            <person name="Sun L."/>
            <person name="Zheng H."/>
            <person name="Zheng H."/>
            <person name="Xu S."/>
            <person name="Wang S."/>
            <person name="Zeng Z."/>
            <person name="Hu F."/>
            <person name="Su S."/>
            <person name="Wu J."/>
        </authorList>
    </citation>
    <scope>NUCLEOTIDE SEQUENCE [LARGE SCALE GENOMIC DNA]</scope>
    <source>
        <tissue evidence="4">Pupae without intestine</tissue>
    </source>
</reference>
<dbReference type="SUPFAM" id="SSF48452">
    <property type="entry name" value="TPR-like"/>
    <property type="match status" value="1"/>
</dbReference>
<evidence type="ECO:0000313" key="4">
    <source>
        <dbReference type="EMBL" id="PBC34451.1"/>
    </source>
</evidence>
<dbReference type="InterPro" id="IPR011990">
    <property type="entry name" value="TPR-like_helical_dom_sf"/>
</dbReference>
<feature type="domain" description="BDBT FKBP like N-terminal" evidence="2">
    <location>
        <begin position="99"/>
        <end position="211"/>
    </location>
</feature>
<dbReference type="OrthoDB" id="433738at2759"/>
<dbReference type="PANTHER" id="PTHR46512:SF10">
    <property type="entry name" value="FK506-BINDING PROTEIN-LIKE"/>
    <property type="match status" value="1"/>
</dbReference>
<dbReference type="SMART" id="SM00028">
    <property type="entry name" value="TPR"/>
    <property type="match status" value="2"/>
</dbReference>
<dbReference type="Proteomes" id="UP000242457">
    <property type="component" value="Unassembled WGS sequence"/>
</dbReference>
<evidence type="ECO:0000259" key="3">
    <source>
        <dbReference type="Pfam" id="PF21603"/>
    </source>
</evidence>
<feature type="repeat" description="TPR" evidence="1">
    <location>
        <begin position="316"/>
        <end position="349"/>
    </location>
</feature>
<dbReference type="Gene3D" id="1.25.40.10">
    <property type="entry name" value="Tetratricopeptide repeat domain"/>
    <property type="match status" value="1"/>
</dbReference>
<accession>A0A2A3ETS3</accession>
<feature type="domain" description="Bride of doubletime-like TPR" evidence="3">
    <location>
        <begin position="222"/>
        <end position="302"/>
    </location>
</feature>
<gene>
    <name evidence="4" type="ORF">APICC_08766</name>
</gene>
<keyword evidence="4" id="KW-0413">Isomerase</keyword>
<dbReference type="AlphaFoldDB" id="A0A2A3ETS3"/>
<dbReference type="Pfam" id="PF21603">
    <property type="entry name" value="Bdbt-like_TPR"/>
    <property type="match status" value="1"/>
</dbReference>
<keyword evidence="1" id="KW-0802">TPR repeat</keyword>
<dbReference type="STRING" id="94128.A0A2A3ETS3"/>
<evidence type="ECO:0000256" key="1">
    <source>
        <dbReference type="PROSITE-ProRule" id="PRU00339"/>
    </source>
</evidence>
<dbReference type="Pfam" id="PF18023">
    <property type="entry name" value="FKBP_N_2"/>
    <property type="match status" value="1"/>
</dbReference>
<protein>
    <submittedName>
        <fullName evidence="4">Peptidyl-prolyl isomerase</fullName>
    </submittedName>
</protein>
<dbReference type="GO" id="GO:0016853">
    <property type="term" value="F:isomerase activity"/>
    <property type="evidence" value="ECO:0007669"/>
    <property type="project" value="UniProtKB-KW"/>
</dbReference>
<dbReference type="EMBL" id="KZ288191">
    <property type="protein sequence ID" value="PBC34451.1"/>
    <property type="molecule type" value="Genomic_DNA"/>
</dbReference>
<evidence type="ECO:0000313" key="5">
    <source>
        <dbReference type="Proteomes" id="UP000242457"/>
    </source>
</evidence>
<name>A0A2A3ETS3_APICC</name>
<dbReference type="InterPro" id="IPR040478">
    <property type="entry name" value="FKBP_N_2"/>
</dbReference>
<proteinExistence type="predicted"/>
<organism evidence="4 5">
    <name type="scientific">Apis cerana cerana</name>
    <name type="common">Oriental honeybee</name>
    <dbReference type="NCBI Taxonomy" id="94128"/>
    <lineage>
        <taxon>Eukaryota</taxon>
        <taxon>Metazoa</taxon>
        <taxon>Ecdysozoa</taxon>
        <taxon>Arthropoda</taxon>
        <taxon>Hexapoda</taxon>
        <taxon>Insecta</taxon>
        <taxon>Pterygota</taxon>
        <taxon>Neoptera</taxon>
        <taxon>Endopterygota</taxon>
        <taxon>Hymenoptera</taxon>
        <taxon>Apocrita</taxon>
        <taxon>Aculeata</taxon>
        <taxon>Apoidea</taxon>
        <taxon>Anthophila</taxon>
        <taxon>Apidae</taxon>
        <taxon>Apis</taxon>
    </lineage>
</organism>
<dbReference type="PANTHER" id="PTHR46512">
    <property type="entry name" value="PEPTIDYLPROLYL ISOMERASE"/>
    <property type="match status" value="1"/>
</dbReference>
<sequence>MVMLPICENDVILLNREDPQNARNNAIPYYRRNPQNNIPVNRVRPRRHVDNLINQYVKPRTNQEENYSEEEIVEFQRILRNYLEGPIVKCFKKMLLETWKSADEIVKKEIINHGIFCKKATENASCEVIIENIDAINASIEDLSKKFNSKILNGKNKKRLIIGEGNCEIDRQIERALQMMMISEKSLITLNILLDDINLYVIFEITLIEIQPYKPIWEWTPEEKYNIALKYKETGVYLFKEQRWVDAFYRFSRACKILITLEPIRDLELDKELENNINNLRFVLYNNMAGCQLNRKNYEYTISLCSKVLSKESNNVKALYRRGVAHGRLKDLEKAVSDLKNAINLEPYNQTIKEQYLLYNTKLQEANQKFENMVKRMFKT</sequence>
<evidence type="ECO:0000259" key="2">
    <source>
        <dbReference type="Pfam" id="PF18023"/>
    </source>
</evidence>
<dbReference type="InterPro" id="IPR019734">
    <property type="entry name" value="TPR_rpt"/>
</dbReference>
<dbReference type="InterPro" id="IPR048919">
    <property type="entry name" value="Bdbt-like_TPR"/>
</dbReference>
<dbReference type="Gene3D" id="2.40.30.320">
    <property type="match status" value="1"/>
</dbReference>
<dbReference type="PROSITE" id="PS50005">
    <property type="entry name" value="TPR"/>
    <property type="match status" value="1"/>
</dbReference>